<evidence type="ECO:0000313" key="4">
    <source>
        <dbReference type="EMBL" id="KAK5608734.1"/>
    </source>
</evidence>
<evidence type="ECO:0000256" key="1">
    <source>
        <dbReference type="PROSITE-ProRule" id="PRU01023"/>
    </source>
</evidence>
<dbReference type="PANTHER" id="PTHR14663">
    <property type="entry name" value="METHYLTRANSFERASE NSUN7-RELATED"/>
    <property type="match status" value="1"/>
</dbReference>
<comment type="caution">
    <text evidence="4">The sequence shown here is derived from an EMBL/GenBank/DDBJ whole genome shotgun (WGS) entry which is preliminary data.</text>
</comment>
<dbReference type="AlphaFoldDB" id="A0AAV9RIP0"/>
<dbReference type="EMBL" id="JAHHUM010001786">
    <property type="protein sequence ID" value="KAK5608734.1"/>
    <property type="molecule type" value="Genomic_DNA"/>
</dbReference>
<name>A0AAV9RIP0_9TELE</name>
<sequence>MSSDTEKAIIISHQEQGHQNNKQLLSSLPCLHSLSLGSVCPPSDQVFLQAAAIFQQLRREKPVSYQLLQYEKKTNTLPLDSGDKATQKQAYQLAFNTLKYQDLLEAMITDSCFHTSQHIYSDLLPLAMVMLFDFQDRKFLLRRGPTEGEQEAIPEVRDLERSLQRWKTKLAASLARFRVKHNLRSVSRCLSVSLRAKEHRAKSLPLYAWVNTSLTSLDEVCEVLRSAKLSEVKDVADLTNSTFSKDPLCTDTLIFSQSLRIPLQSSILTGTHMLNIQDRSVCVAVSVLQPLLFDKGDVLVAGSFSALTVAHVAVAAAARSGRVLVCGTDHTASQTEEMKELLSQMDIKNVKVLSEAFCSLAEWDNAVQRLKVIMVLPQCSSSALNDPVTTMHSEHGDWNLLPDLSHGSVSKSKIFSLTTQQARLLAHALSFQKVQTVVYSTRSVCPEENEQLVRRVLDKTHTHPKLLPFRVSGPIFPHDTTSGAETDSKFFRLQPSQFTNGCFVARLSRQADPTKVETVQDVLARAAAKGLLGGIISEPSKTGKKGKSKKKRASSTTSKPSSPSSQEELEGQEVGDGQDPAPTSEHEEEKEEGDLKEGEENEAGVEDDKTRAKKKKKRKTKRNQKQTKGDTTGLKHQPKGQKKAKRKVIQSQQKTQQTNSKPRRIPRLTLTLMSAEKPSRHLSPITALAHKISGKLVKLQGSSPLVPEKHLSHVQPAPSTSQTASERQNIQPEDAERTLEEDITCPVNVRKTQRALKAADQILPPISSPFSGSSSVGRPQSLTSSSQLASSSSVSLRGL</sequence>
<organism evidence="4 5">
    <name type="scientific">Crenichthys baileyi</name>
    <name type="common">White River springfish</name>
    <dbReference type="NCBI Taxonomy" id="28760"/>
    <lineage>
        <taxon>Eukaryota</taxon>
        <taxon>Metazoa</taxon>
        <taxon>Chordata</taxon>
        <taxon>Craniata</taxon>
        <taxon>Vertebrata</taxon>
        <taxon>Euteleostomi</taxon>
        <taxon>Actinopterygii</taxon>
        <taxon>Neopterygii</taxon>
        <taxon>Teleostei</taxon>
        <taxon>Neoteleostei</taxon>
        <taxon>Acanthomorphata</taxon>
        <taxon>Ovalentaria</taxon>
        <taxon>Atherinomorphae</taxon>
        <taxon>Cyprinodontiformes</taxon>
        <taxon>Goodeidae</taxon>
        <taxon>Crenichthys</taxon>
    </lineage>
</organism>
<feature type="region of interest" description="Disordered" evidence="2">
    <location>
        <begin position="709"/>
        <end position="746"/>
    </location>
</feature>
<reference evidence="4 5" key="1">
    <citation type="submission" date="2021-06" db="EMBL/GenBank/DDBJ databases">
        <authorList>
            <person name="Palmer J.M."/>
        </authorList>
    </citation>
    <scope>NUCLEOTIDE SEQUENCE [LARGE SCALE GENOMIC DNA]</scope>
    <source>
        <strain evidence="4 5">MEX-2019</strain>
        <tissue evidence="4">Muscle</tissue>
    </source>
</reference>
<dbReference type="GO" id="GO:0008168">
    <property type="term" value="F:methyltransferase activity"/>
    <property type="evidence" value="ECO:0007669"/>
    <property type="project" value="UniProtKB-KW"/>
</dbReference>
<gene>
    <name evidence="4" type="ORF">CRENBAI_021120</name>
</gene>
<comment type="similarity">
    <text evidence="1">Belongs to the class I-like SAM-binding methyltransferase superfamily. RsmB/NOP family.</text>
</comment>
<dbReference type="SUPFAM" id="SSF53335">
    <property type="entry name" value="S-adenosyl-L-methionine-dependent methyltransferases"/>
    <property type="match status" value="1"/>
</dbReference>
<feature type="domain" description="SAM-dependent MTase RsmB/NOP-type" evidence="3">
    <location>
        <begin position="196"/>
        <end position="510"/>
    </location>
</feature>
<dbReference type="Proteomes" id="UP001311232">
    <property type="component" value="Unassembled WGS sequence"/>
</dbReference>
<feature type="region of interest" description="Disordered" evidence="2">
    <location>
        <begin position="759"/>
        <end position="799"/>
    </location>
</feature>
<proteinExistence type="inferred from homology"/>
<feature type="compositionally biased region" description="Low complexity" evidence="2">
    <location>
        <begin position="764"/>
        <end position="799"/>
    </location>
</feature>
<accession>A0AAV9RIP0</accession>
<dbReference type="Gene3D" id="3.30.70.1170">
    <property type="entry name" value="Sun protein, domain 3"/>
    <property type="match status" value="1"/>
</dbReference>
<dbReference type="InterPro" id="IPR001678">
    <property type="entry name" value="MeTrfase_RsmB-F_NOP2_dom"/>
</dbReference>
<dbReference type="InterPro" id="IPR029063">
    <property type="entry name" value="SAM-dependent_MTases_sf"/>
</dbReference>
<evidence type="ECO:0000259" key="3">
    <source>
        <dbReference type="PROSITE" id="PS51686"/>
    </source>
</evidence>
<keyword evidence="1" id="KW-0949">S-adenosyl-L-methionine</keyword>
<dbReference type="GO" id="GO:0032259">
    <property type="term" value="P:methylation"/>
    <property type="evidence" value="ECO:0007669"/>
    <property type="project" value="UniProtKB-KW"/>
</dbReference>
<comment type="caution">
    <text evidence="1">Lacks conserved residue(s) required for the propagation of feature annotation.</text>
</comment>
<keyword evidence="1" id="KW-0808">Transferase</keyword>
<feature type="compositionally biased region" description="Low complexity" evidence="2">
    <location>
        <begin position="650"/>
        <end position="660"/>
    </location>
</feature>
<feature type="binding site" evidence="1">
    <location>
        <position position="329"/>
    </location>
    <ligand>
        <name>S-adenosyl-L-methionine</name>
        <dbReference type="ChEBI" id="CHEBI:59789"/>
    </ligand>
</feature>
<dbReference type="InterPro" id="IPR042620">
    <property type="entry name" value="NSUN7"/>
</dbReference>
<keyword evidence="5" id="KW-1185">Reference proteome</keyword>
<feature type="compositionally biased region" description="Low complexity" evidence="2">
    <location>
        <begin position="554"/>
        <end position="565"/>
    </location>
</feature>
<keyword evidence="1" id="KW-0694">RNA-binding</keyword>
<feature type="compositionally biased region" description="Basic residues" evidence="2">
    <location>
        <begin position="611"/>
        <end position="625"/>
    </location>
</feature>
<evidence type="ECO:0000313" key="5">
    <source>
        <dbReference type="Proteomes" id="UP001311232"/>
    </source>
</evidence>
<feature type="compositionally biased region" description="Basic residues" evidence="2">
    <location>
        <begin position="636"/>
        <end position="648"/>
    </location>
</feature>
<protein>
    <recommendedName>
        <fullName evidence="3">SAM-dependent MTase RsmB/NOP-type domain-containing protein</fullName>
    </recommendedName>
</protein>
<feature type="compositionally biased region" description="Basic residues" evidence="2">
    <location>
        <begin position="542"/>
        <end position="553"/>
    </location>
</feature>
<dbReference type="PANTHER" id="PTHR14663:SF2">
    <property type="entry name" value="METHYLTRANSFERASE NSUN7-RELATED"/>
    <property type="match status" value="1"/>
</dbReference>
<dbReference type="PROSITE" id="PS51686">
    <property type="entry name" value="SAM_MT_RSMB_NOP"/>
    <property type="match status" value="1"/>
</dbReference>
<evidence type="ECO:0000256" key="2">
    <source>
        <dbReference type="SAM" id="MobiDB-lite"/>
    </source>
</evidence>
<dbReference type="GO" id="GO:0003723">
    <property type="term" value="F:RNA binding"/>
    <property type="evidence" value="ECO:0007669"/>
    <property type="project" value="UniProtKB-UniRule"/>
</dbReference>
<feature type="region of interest" description="Disordered" evidence="2">
    <location>
        <begin position="535"/>
        <end position="668"/>
    </location>
</feature>
<keyword evidence="1" id="KW-0489">Methyltransferase</keyword>
<feature type="compositionally biased region" description="Polar residues" evidence="2">
    <location>
        <begin position="717"/>
        <end position="731"/>
    </location>
</feature>
<dbReference type="Gene3D" id="3.40.50.150">
    <property type="entry name" value="Vaccinia Virus protein VP39"/>
    <property type="match status" value="1"/>
</dbReference>